<evidence type="ECO:0000256" key="2">
    <source>
        <dbReference type="RuleBase" id="RU003814"/>
    </source>
</evidence>
<reference evidence="4" key="1">
    <citation type="journal article" date="2023" name="Mol. Phylogenet. Evol.">
        <title>Genome-scale phylogeny and comparative genomics of the fungal order Sordariales.</title>
        <authorList>
            <person name="Hensen N."/>
            <person name="Bonometti L."/>
            <person name="Westerberg I."/>
            <person name="Brannstrom I.O."/>
            <person name="Guillou S."/>
            <person name="Cros-Aarteil S."/>
            <person name="Calhoun S."/>
            <person name="Haridas S."/>
            <person name="Kuo A."/>
            <person name="Mondo S."/>
            <person name="Pangilinan J."/>
            <person name="Riley R."/>
            <person name="LaButti K."/>
            <person name="Andreopoulos B."/>
            <person name="Lipzen A."/>
            <person name="Chen C."/>
            <person name="Yan M."/>
            <person name="Daum C."/>
            <person name="Ng V."/>
            <person name="Clum A."/>
            <person name="Steindorff A."/>
            <person name="Ohm R.A."/>
            <person name="Martin F."/>
            <person name="Silar P."/>
            <person name="Natvig D.O."/>
            <person name="Lalanne C."/>
            <person name="Gautier V."/>
            <person name="Ament-Velasquez S.L."/>
            <person name="Kruys A."/>
            <person name="Hutchinson M.I."/>
            <person name="Powell A.J."/>
            <person name="Barry K."/>
            <person name="Miller A.N."/>
            <person name="Grigoriev I.V."/>
            <person name="Debuchy R."/>
            <person name="Gladieux P."/>
            <person name="Hiltunen Thoren M."/>
            <person name="Johannesson H."/>
        </authorList>
    </citation>
    <scope>NUCLEOTIDE SEQUENCE</scope>
    <source>
        <strain evidence="4">PSN309</strain>
    </source>
</reference>
<dbReference type="InterPro" id="IPR000086">
    <property type="entry name" value="NUDIX_hydrolase_dom"/>
</dbReference>
<accession>A0AAN7AIE0</accession>
<dbReference type="CDD" id="cd18872">
    <property type="entry name" value="NUDIX_eIF-2B"/>
    <property type="match status" value="1"/>
</dbReference>
<dbReference type="SUPFAM" id="SSF55811">
    <property type="entry name" value="Nudix"/>
    <property type="match status" value="1"/>
</dbReference>
<keyword evidence="4" id="KW-0413">Isomerase</keyword>
<protein>
    <submittedName>
        <fullName evidence="4">Methylthioribose-1-phosphate isomerase</fullName>
    </submittedName>
</protein>
<dbReference type="Pfam" id="PF00293">
    <property type="entry name" value="NUDIX"/>
    <property type="match status" value="1"/>
</dbReference>
<dbReference type="Proteomes" id="UP001302126">
    <property type="component" value="Unassembled WGS sequence"/>
</dbReference>
<dbReference type="PANTHER" id="PTHR43475:SF3">
    <property type="entry name" value="TRANSLATION INITIATION FACTOR EIF-2B SUBUNIT FAMILY PROTEIN (AFU_ORTHOLOGUE AFUA_2G14290)"/>
    <property type="match status" value="1"/>
</dbReference>
<dbReference type="GO" id="GO:0019509">
    <property type="term" value="P:L-methionine salvage from methylthioadenosine"/>
    <property type="evidence" value="ECO:0007669"/>
    <property type="project" value="TreeGrafter"/>
</dbReference>
<dbReference type="Gene3D" id="3.40.50.10470">
    <property type="entry name" value="Translation initiation factor eif-2b, domain 2"/>
    <property type="match status" value="1"/>
</dbReference>
<dbReference type="PROSITE" id="PS51462">
    <property type="entry name" value="NUDIX"/>
    <property type="match status" value="1"/>
</dbReference>
<organism evidence="4 5">
    <name type="scientific">Podospora australis</name>
    <dbReference type="NCBI Taxonomy" id="1536484"/>
    <lineage>
        <taxon>Eukaryota</taxon>
        <taxon>Fungi</taxon>
        <taxon>Dikarya</taxon>
        <taxon>Ascomycota</taxon>
        <taxon>Pezizomycotina</taxon>
        <taxon>Sordariomycetes</taxon>
        <taxon>Sordariomycetidae</taxon>
        <taxon>Sordariales</taxon>
        <taxon>Podosporaceae</taxon>
        <taxon>Podospora</taxon>
    </lineage>
</organism>
<proteinExistence type="inferred from homology"/>
<comment type="caution">
    <text evidence="4">The sequence shown here is derived from an EMBL/GenBank/DDBJ whole genome shotgun (WGS) entry which is preliminary data.</text>
</comment>
<comment type="similarity">
    <text evidence="1 2">Belongs to the eIF-2B alpha/beta/delta subunits family.</text>
</comment>
<dbReference type="InterPro" id="IPR015797">
    <property type="entry name" value="NUDIX_hydrolase-like_dom_sf"/>
</dbReference>
<dbReference type="InterPro" id="IPR042529">
    <property type="entry name" value="IF_2B-like_C"/>
</dbReference>
<gene>
    <name evidence="4" type="ORF">QBC35DRAFT_384210</name>
</gene>
<dbReference type="GO" id="GO:0046523">
    <property type="term" value="F:S-methyl-5-thioribose-1-phosphate isomerase activity"/>
    <property type="evidence" value="ECO:0007669"/>
    <property type="project" value="TreeGrafter"/>
</dbReference>
<feature type="domain" description="Nudix hydrolase" evidence="3">
    <location>
        <begin position="11"/>
        <end position="156"/>
    </location>
</feature>
<sequence length="544" mass="59585">MATSHGTSEWKKRSVVSNFIFKFDGTQDGKPKVALFKRSDKVSTYQHHIAPISGSIDPTDPSPLAAAWREIREETTLTPSSITLLRRGKPYTFTDPSVKREWTIHPFMFRLKPETPDSNPSIKIDWEHESWAWYSPDTIIIIHDSYKGVPRLAESLRRVYFETDLGHEPGRILSSGLQALSHDHESGARQLASKALQTLRDVVAALGPPLDSRQQWWSQVRTAGWHLCANGRPSMNAAITSALLTALSEIESQLQLNSTEEDATKTALQILDTSLTNRSKTAEAISSAFAAYMEQTFPAKDQPLSILTLSESSTIRLALTHLATSTEYSLDLRILESRPLYEGVSLAGSLIEALDTSTSSSSDKKLKSHKITLYPDTSPALAATTEGGKAVDLVLIGSDRISASGSVLNKTGSLPTVLSARHVGGSDTRVVVLGETEKIALPGKEKDHDSEENDPTQITRAWSAEDNSQRVQSAAAVLEEKVKGESKAGSCHEVKVAVKNVFFEWVPHSLIDAYITEQGGWAVGDIKNRSEKLAAEETRLFGSL</sequence>
<evidence type="ECO:0000313" key="5">
    <source>
        <dbReference type="Proteomes" id="UP001302126"/>
    </source>
</evidence>
<dbReference type="InterPro" id="IPR037171">
    <property type="entry name" value="NagB/RpiA_transferase-like"/>
</dbReference>
<reference evidence="4" key="2">
    <citation type="submission" date="2023-05" db="EMBL/GenBank/DDBJ databases">
        <authorList>
            <consortium name="Lawrence Berkeley National Laboratory"/>
            <person name="Steindorff A."/>
            <person name="Hensen N."/>
            <person name="Bonometti L."/>
            <person name="Westerberg I."/>
            <person name="Brannstrom I.O."/>
            <person name="Guillou S."/>
            <person name="Cros-Aarteil S."/>
            <person name="Calhoun S."/>
            <person name="Haridas S."/>
            <person name="Kuo A."/>
            <person name="Mondo S."/>
            <person name="Pangilinan J."/>
            <person name="Riley R."/>
            <person name="Labutti K."/>
            <person name="Andreopoulos B."/>
            <person name="Lipzen A."/>
            <person name="Chen C."/>
            <person name="Yanf M."/>
            <person name="Daum C."/>
            <person name="Ng V."/>
            <person name="Clum A."/>
            <person name="Ohm R."/>
            <person name="Martin F."/>
            <person name="Silar P."/>
            <person name="Natvig D."/>
            <person name="Lalanne C."/>
            <person name="Gautier V."/>
            <person name="Ament-Velasquez S.L."/>
            <person name="Kruys A."/>
            <person name="Hutchinson M.I."/>
            <person name="Powell A.J."/>
            <person name="Barry K."/>
            <person name="Miller A.N."/>
            <person name="Grigoriev I.V."/>
            <person name="Debuchy R."/>
            <person name="Gladieux P."/>
            <person name="Thoren M.H."/>
            <person name="Johannesson H."/>
        </authorList>
    </citation>
    <scope>NUCLEOTIDE SEQUENCE</scope>
    <source>
        <strain evidence="4">PSN309</strain>
    </source>
</reference>
<name>A0AAN7AIE0_9PEZI</name>
<dbReference type="AlphaFoldDB" id="A0AAN7AIE0"/>
<dbReference type="EMBL" id="MU864398">
    <property type="protein sequence ID" value="KAK4187734.1"/>
    <property type="molecule type" value="Genomic_DNA"/>
</dbReference>
<evidence type="ECO:0000313" key="4">
    <source>
        <dbReference type="EMBL" id="KAK4187734.1"/>
    </source>
</evidence>
<dbReference type="PANTHER" id="PTHR43475">
    <property type="entry name" value="METHYLTHIORIBOSE-1-PHOSPHATE ISOMERASE"/>
    <property type="match status" value="1"/>
</dbReference>
<dbReference type="InterPro" id="IPR000649">
    <property type="entry name" value="IF-2B-related"/>
</dbReference>
<dbReference type="SUPFAM" id="SSF100950">
    <property type="entry name" value="NagB/RpiA/CoA transferase-like"/>
    <property type="match status" value="1"/>
</dbReference>
<evidence type="ECO:0000259" key="3">
    <source>
        <dbReference type="PROSITE" id="PS51462"/>
    </source>
</evidence>
<dbReference type="Pfam" id="PF01008">
    <property type="entry name" value="IF-2B"/>
    <property type="match status" value="2"/>
</dbReference>
<keyword evidence="5" id="KW-1185">Reference proteome</keyword>
<evidence type="ECO:0000256" key="1">
    <source>
        <dbReference type="ARBA" id="ARBA00007251"/>
    </source>
</evidence>
<dbReference type="Gene3D" id="3.90.79.10">
    <property type="entry name" value="Nucleoside Triphosphate Pyrophosphohydrolase"/>
    <property type="match status" value="1"/>
</dbReference>